<evidence type="ECO:0000313" key="5">
    <source>
        <dbReference type="EMBL" id="HFI91851.1"/>
    </source>
</evidence>
<feature type="domain" description="N-acetyltransferase" evidence="4">
    <location>
        <begin position="6"/>
        <end position="156"/>
    </location>
</feature>
<gene>
    <name evidence="5" type="ORF">ENS31_10045</name>
</gene>
<evidence type="ECO:0000256" key="3">
    <source>
        <dbReference type="ARBA" id="ARBA00023315"/>
    </source>
</evidence>
<reference evidence="5" key="1">
    <citation type="journal article" date="2020" name="mSystems">
        <title>Genome- and Community-Level Interaction Insights into Carbon Utilization and Element Cycling Functions of Hydrothermarchaeota in Hydrothermal Sediment.</title>
        <authorList>
            <person name="Zhou Z."/>
            <person name="Liu Y."/>
            <person name="Xu W."/>
            <person name="Pan J."/>
            <person name="Luo Z.H."/>
            <person name="Li M."/>
        </authorList>
    </citation>
    <scope>NUCLEOTIDE SEQUENCE [LARGE SCALE GENOMIC DNA]</scope>
    <source>
        <strain evidence="5">SpSt-479</strain>
    </source>
</reference>
<evidence type="ECO:0000256" key="2">
    <source>
        <dbReference type="ARBA" id="ARBA00022679"/>
    </source>
</evidence>
<accession>A0A7V2ZKZ3</accession>
<dbReference type="SUPFAM" id="SSF55729">
    <property type="entry name" value="Acyl-CoA N-acyltransferases (Nat)"/>
    <property type="match status" value="1"/>
</dbReference>
<dbReference type="CDD" id="cd04301">
    <property type="entry name" value="NAT_SF"/>
    <property type="match status" value="1"/>
</dbReference>
<evidence type="ECO:0000259" key="4">
    <source>
        <dbReference type="PROSITE" id="PS51186"/>
    </source>
</evidence>
<dbReference type="InterPro" id="IPR000182">
    <property type="entry name" value="GNAT_dom"/>
</dbReference>
<dbReference type="InterPro" id="IPR016181">
    <property type="entry name" value="Acyl_CoA_acyltransferase"/>
</dbReference>
<organism evidence="5">
    <name type="scientific">Ignavibacterium album</name>
    <dbReference type="NCBI Taxonomy" id="591197"/>
    <lineage>
        <taxon>Bacteria</taxon>
        <taxon>Pseudomonadati</taxon>
        <taxon>Ignavibacteriota</taxon>
        <taxon>Ignavibacteria</taxon>
        <taxon>Ignavibacteriales</taxon>
        <taxon>Ignavibacteriaceae</taxon>
        <taxon>Ignavibacterium</taxon>
    </lineage>
</organism>
<name>A0A7V2ZKZ3_9BACT</name>
<evidence type="ECO:0000256" key="1">
    <source>
        <dbReference type="ARBA" id="ARBA00008694"/>
    </source>
</evidence>
<dbReference type="PANTHER" id="PTHR10545:SF29">
    <property type="entry name" value="GH14572P-RELATED"/>
    <property type="match status" value="1"/>
</dbReference>
<dbReference type="Pfam" id="PF00583">
    <property type="entry name" value="Acetyltransf_1"/>
    <property type="match status" value="1"/>
</dbReference>
<comment type="similarity">
    <text evidence="1">Belongs to the acetyltransferase family.</text>
</comment>
<dbReference type="InterPro" id="IPR051016">
    <property type="entry name" value="Diverse_Substrate_AcTransf"/>
</dbReference>
<dbReference type="AlphaFoldDB" id="A0A7V2ZKZ3"/>
<keyword evidence="2 5" id="KW-0808">Transferase</keyword>
<dbReference type="PROSITE" id="PS51186">
    <property type="entry name" value="GNAT"/>
    <property type="match status" value="1"/>
</dbReference>
<dbReference type="EMBL" id="DSUJ01000008">
    <property type="protein sequence ID" value="HFI91851.1"/>
    <property type="molecule type" value="Genomic_DNA"/>
</dbReference>
<protein>
    <submittedName>
        <fullName evidence="5">GNAT family N-acetyltransferase</fullName>
    </submittedName>
</protein>
<dbReference type="GO" id="GO:0008080">
    <property type="term" value="F:N-acetyltransferase activity"/>
    <property type="evidence" value="ECO:0007669"/>
    <property type="project" value="UniProtKB-ARBA"/>
</dbReference>
<dbReference type="Gene3D" id="3.40.630.30">
    <property type="match status" value="1"/>
</dbReference>
<dbReference type="PIRSF" id="PIRSF037663">
    <property type="entry name" value="Acetyltransf_GNAT_prd"/>
    <property type="match status" value="1"/>
</dbReference>
<dbReference type="FunFam" id="3.40.630.30:FF:000064">
    <property type="entry name" value="GNAT family acetyltransferase"/>
    <property type="match status" value="1"/>
</dbReference>
<proteinExistence type="inferred from homology"/>
<sequence>MEDKRLLIRRAEKSDIPDILKLIKELAEYEKLLHEVVTTEKHLEKVIFGEKKFVDVLIAEFDGELAGQTIFFHNFSTFVGRPGLYIEDLYVRPHFRGKGIGKALLNEVIKLAKERDCGRVEWVVLDWNQPAIDFYKSIGAKPLDEWTIFRLTEDKF</sequence>
<comment type="caution">
    <text evidence="5">The sequence shown here is derived from an EMBL/GenBank/DDBJ whole genome shotgun (WGS) entry which is preliminary data.</text>
</comment>
<keyword evidence="3" id="KW-0012">Acyltransferase</keyword>
<dbReference type="InterPro" id="IPR017255">
    <property type="entry name" value="AcTrfase_GNAT_prd"/>
</dbReference>
<dbReference type="PANTHER" id="PTHR10545">
    <property type="entry name" value="DIAMINE N-ACETYLTRANSFERASE"/>
    <property type="match status" value="1"/>
</dbReference>